<keyword evidence="2" id="KW-0732">Signal</keyword>
<dbReference type="AlphaFoldDB" id="A0AA40K8X8"/>
<dbReference type="SMART" id="SM00636">
    <property type="entry name" value="Glyco_18"/>
    <property type="match status" value="1"/>
</dbReference>
<dbReference type="GO" id="GO:0008843">
    <property type="term" value="F:endochitinase activity"/>
    <property type="evidence" value="ECO:0007669"/>
    <property type="project" value="UniProtKB-EC"/>
</dbReference>
<dbReference type="Pfam" id="PF00704">
    <property type="entry name" value="Glyco_hydro_18"/>
    <property type="match status" value="1"/>
</dbReference>
<sequence length="401" mass="44155">MKATPSSTWTLCWSVVLLWLSMSFVSPLEAAGPAPLRCIMYLTGQHPVTPPVDQLVHVSHVALAFMTSGTFNDPDRSEWPLFLTVEKTRAKFAPGTKILVAIGGWGDTIGFSVAALTPVTRTMFAQNVARMVAATGADGIDVDWEYPGGNGEDYKQVPNSAKAWEVDAYPLLLGELRAALGPDKVISAAVPGLVRDMIAFTHETVPRIMRHLDFLNVMTYDLMNRRDSITKHHTGVQLSLEAVDAYVSNGAAPQKLNLGFAFYTKYFETEHDACIKAPSPVGCPTRLLENPTTGADLGRAGGFSWHDQVPLEVADSFTRALHEGEYDEKQGGFYYWDEDANLWWTFDTADAIKRKFPLVVQKRRLGGVFAWGLGEDAPLYEHLRALNEGMEECSAVGKVEL</sequence>
<dbReference type="FunFam" id="3.20.20.80:FF:000159">
    <property type="entry name" value="Class V chitinase, putative"/>
    <property type="match status" value="1"/>
</dbReference>
<dbReference type="GO" id="GO:0005576">
    <property type="term" value="C:extracellular region"/>
    <property type="evidence" value="ECO:0007669"/>
    <property type="project" value="TreeGrafter"/>
</dbReference>
<keyword evidence="4" id="KW-0378">Hydrolase</keyword>
<evidence type="ECO:0000259" key="3">
    <source>
        <dbReference type="PROSITE" id="PS51910"/>
    </source>
</evidence>
<dbReference type="PANTHER" id="PTHR11177:SF378">
    <property type="entry name" value="CHITINASE"/>
    <property type="match status" value="1"/>
</dbReference>
<evidence type="ECO:0000256" key="1">
    <source>
        <dbReference type="ARBA" id="ARBA00012729"/>
    </source>
</evidence>
<proteinExistence type="predicted"/>
<dbReference type="Proteomes" id="UP001172155">
    <property type="component" value="Unassembled WGS sequence"/>
</dbReference>
<evidence type="ECO:0000313" key="4">
    <source>
        <dbReference type="EMBL" id="KAK0750373.1"/>
    </source>
</evidence>
<evidence type="ECO:0000256" key="2">
    <source>
        <dbReference type="SAM" id="SignalP"/>
    </source>
</evidence>
<dbReference type="PANTHER" id="PTHR11177">
    <property type="entry name" value="CHITINASE"/>
    <property type="match status" value="1"/>
</dbReference>
<dbReference type="InterPro" id="IPR011583">
    <property type="entry name" value="Chitinase_II/V-like_cat"/>
</dbReference>
<protein>
    <recommendedName>
        <fullName evidence="1">chitinase</fullName>
        <ecNumber evidence="1">3.2.1.14</ecNumber>
    </recommendedName>
</protein>
<dbReference type="InterPro" id="IPR001223">
    <property type="entry name" value="Glyco_hydro18_cat"/>
</dbReference>
<dbReference type="GO" id="GO:0008061">
    <property type="term" value="F:chitin binding"/>
    <property type="evidence" value="ECO:0007669"/>
    <property type="project" value="InterPro"/>
</dbReference>
<name>A0AA40K8X8_9PEZI</name>
<organism evidence="4 5">
    <name type="scientific">Schizothecium vesticola</name>
    <dbReference type="NCBI Taxonomy" id="314040"/>
    <lineage>
        <taxon>Eukaryota</taxon>
        <taxon>Fungi</taxon>
        <taxon>Dikarya</taxon>
        <taxon>Ascomycota</taxon>
        <taxon>Pezizomycotina</taxon>
        <taxon>Sordariomycetes</taxon>
        <taxon>Sordariomycetidae</taxon>
        <taxon>Sordariales</taxon>
        <taxon>Schizotheciaceae</taxon>
        <taxon>Schizothecium</taxon>
    </lineage>
</organism>
<dbReference type="InterPro" id="IPR050314">
    <property type="entry name" value="Glycosyl_Hydrlase_18"/>
</dbReference>
<reference evidence="4" key="1">
    <citation type="submission" date="2023-06" db="EMBL/GenBank/DDBJ databases">
        <title>Genome-scale phylogeny and comparative genomics of the fungal order Sordariales.</title>
        <authorList>
            <consortium name="Lawrence Berkeley National Laboratory"/>
            <person name="Hensen N."/>
            <person name="Bonometti L."/>
            <person name="Westerberg I."/>
            <person name="Brannstrom I.O."/>
            <person name="Guillou S."/>
            <person name="Cros-Aarteil S."/>
            <person name="Calhoun S."/>
            <person name="Haridas S."/>
            <person name="Kuo A."/>
            <person name="Mondo S."/>
            <person name="Pangilinan J."/>
            <person name="Riley R."/>
            <person name="LaButti K."/>
            <person name="Andreopoulos B."/>
            <person name="Lipzen A."/>
            <person name="Chen C."/>
            <person name="Yanf M."/>
            <person name="Daum C."/>
            <person name="Ng V."/>
            <person name="Clum A."/>
            <person name="Steindorff A."/>
            <person name="Ohm R."/>
            <person name="Martin F."/>
            <person name="Silar P."/>
            <person name="Natvig D."/>
            <person name="Lalanne C."/>
            <person name="Gautier V."/>
            <person name="Ament-velasquez S.L."/>
            <person name="Kruys A."/>
            <person name="Hutchinson M.I."/>
            <person name="Powell A.J."/>
            <person name="Barry K."/>
            <person name="Miller A.N."/>
            <person name="Grigoriev I.V."/>
            <person name="Debuchy R."/>
            <person name="Gladieux P."/>
            <person name="Thoren M.H."/>
            <person name="Johannesson H."/>
        </authorList>
    </citation>
    <scope>NUCLEOTIDE SEQUENCE</scope>
    <source>
        <strain evidence="4">SMH3187-1</strain>
    </source>
</reference>
<accession>A0AA40K8X8</accession>
<gene>
    <name evidence="4" type="ORF">B0T18DRAFT_125682</name>
</gene>
<dbReference type="Gene3D" id="3.20.20.80">
    <property type="entry name" value="Glycosidases"/>
    <property type="match status" value="1"/>
</dbReference>
<dbReference type="GO" id="GO:0005975">
    <property type="term" value="P:carbohydrate metabolic process"/>
    <property type="evidence" value="ECO:0007669"/>
    <property type="project" value="InterPro"/>
</dbReference>
<dbReference type="InterPro" id="IPR017853">
    <property type="entry name" value="GH"/>
</dbReference>
<keyword evidence="5" id="KW-1185">Reference proteome</keyword>
<feature type="signal peptide" evidence="2">
    <location>
        <begin position="1"/>
        <end position="30"/>
    </location>
</feature>
<dbReference type="PROSITE" id="PS51910">
    <property type="entry name" value="GH18_2"/>
    <property type="match status" value="1"/>
</dbReference>
<feature type="domain" description="GH18" evidence="3">
    <location>
        <begin position="36"/>
        <end position="393"/>
    </location>
</feature>
<dbReference type="EC" id="3.2.1.14" evidence="1"/>
<evidence type="ECO:0000313" key="5">
    <source>
        <dbReference type="Proteomes" id="UP001172155"/>
    </source>
</evidence>
<comment type="caution">
    <text evidence="4">The sequence shown here is derived from an EMBL/GenBank/DDBJ whole genome shotgun (WGS) entry which is preliminary data.</text>
</comment>
<dbReference type="SUPFAM" id="SSF51445">
    <property type="entry name" value="(Trans)glycosidases"/>
    <property type="match status" value="1"/>
</dbReference>
<dbReference type="GO" id="GO:0006032">
    <property type="term" value="P:chitin catabolic process"/>
    <property type="evidence" value="ECO:0007669"/>
    <property type="project" value="TreeGrafter"/>
</dbReference>
<feature type="chain" id="PRO_5041305502" description="chitinase" evidence="2">
    <location>
        <begin position="31"/>
        <end position="401"/>
    </location>
</feature>
<dbReference type="EMBL" id="JAUKUD010000003">
    <property type="protein sequence ID" value="KAK0750373.1"/>
    <property type="molecule type" value="Genomic_DNA"/>
</dbReference>